<dbReference type="PANTHER" id="PTHR42791">
    <property type="entry name" value="GNAT FAMILY ACETYLTRANSFERASE"/>
    <property type="match status" value="1"/>
</dbReference>
<evidence type="ECO:0000313" key="3">
    <source>
        <dbReference type="EMBL" id="KAK4092349.1"/>
    </source>
</evidence>
<evidence type="ECO:0000313" key="4">
    <source>
        <dbReference type="Proteomes" id="UP001287286"/>
    </source>
</evidence>
<dbReference type="InterPro" id="IPR000182">
    <property type="entry name" value="GNAT_dom"/>
</dbReference>
<dbReference type="InterPro" id="IPR016181">
    <property type="entry name" value="Acyl_CoA_acyltransferase"/>
</dbReference>
<dbReference type="EMBL" id="JAWRVI010000009">
    <property type="protein sequence ID" value="KAK4092349.1"/>
    <property type="molecule type" value="Genomic_DNA"/>
</dbReference>
<evidence type="ECO:0000256" key="1">
    <source>
        <dbReference type="SAM" id="MobiDB-lite"/>
    </source>
</evidence>
<proteinExistence type="predicted"/>
<dbReference type="PANTHER" id="PTHR42791:SF1">
    <property type="entry name" value="N-ACETYLTRANSFERASE DOMAIN-CONTAINING PROTEIN"/>
    <property type="match status" value="1"/>
</dbReference>
<dbReference type="Pfam" id="PF13508">
    <property type="entry name" value="Acetyltransf_7"/>
    <property type="match status" value="1"/>
</dbReference>
<accession>A0ABR0C858</accession>
<feature type="domain" description="N-acetyltransferase" evidence="2">
    <location>
        <begin position="110"/>
        <end position="244"/>
    </location>
</feature>
<dbReference type="Proteomes" id="UP001287286">
    <property type="component" value="Unassembled WGS sequence"/>
</dbReference>
<feature type="region of interest" description="Disordered" evidence="1">
    <location>
        <begin position="112"/>
        <end position="135"/>
    </location>
</feature>
<keyword evidence="4" id="KW-1185">Reference proteome</keyword>
<reference evidence="3 4" key="1">
    <citation type="journal article" date="2024" name="Microbiol. Resour. Announc.">
        <title>Genome annotations for the ascomycete fungi Trichoderma harzianum, Trichoderma aggressivum, and Purpureocillium lilacinum.</title>
        <authorList>
            <person name="Beijen E.P.W."/>
            <person name="Ohm R.A."/>
        </authorList>
    </citation>
    <scope>NUCLEOTIDE SEQUENCE [LARGE SCALE GENOMIC DNA]</scope>
    <source>
        <strain evidence="3 4">CBS 150709</strain>
    </source>
</reference>
<evidence type="ECO:0000259" key="2">
    <source>
        <dbReference type="PROSITE" id="PS51186"/>
    </source>
</evidence>
<organism evidence="3 4">
    <name type="scientific">Purpureocillium lilacinum</name>
    <name type="common">Paecilomyces lilacinus</name>
    <dbReference type="NCBI Taxonomy" id="33203"/>
    <lineage>
        <taxon>Eukaryota</taxon>
        <taxon>Fungi</taxon>
        <taxon>Dikarya</taxon>
        <taxon>Ascomycota</taxon>
        <taxon>Pezizomycotina</taxon>
        <taxon>Sordariomycetes</taxon>
        <taxon>Hypocreomycetidae</taxon>
        <taxon>Hypocreales</taxon>
        <taxon>Ophiocordycipitaceae</taxon>
        <taxon>Purpureocillium</taxon>
    </lineage>
</organism>
<dbReference type="SUPFAM" id="SSF55729">
    <property type="entry name" value="Acyl-CoA N-acyltransferases (Nat)"/>
    <property type="match status" value="1"/>
</dbReference>
<gene>
    <name evidence="3" type="ORF">Purlil1_3602</name>
</gene>
<dbReference type="CDD" id="cd04301">
    <property type="entry name" value="NAT_SF"/>
    <property type="match status" value="1"/>
</dbReference>
<dbReference type="PROSITE" id="PS51186">
    <property type="entry name" value="GNAT"/>
    <property type="match status" value="1"/>
</dbReference>
<sequence length="247" mass="27208">MHLTNALASTGRAITASRSVMHFTVRRAREDDIPTIVTIKTESFSDSPYQKAIFPDHLRIKPGLQDQLDHYGPRMKRSAQDPCNYYVVAGVLDESGNEVIAGFAKWVAPNDGRRAQPAQSQAGTAGTDEATVKRTPECLDTAAAERSDGEIAQMMKAAMPLFGDKKLSDMWTLNSIAVDERYRSRGIGKALTRWGMDAADAEGKDIWLISAPSGRAMYLSLGFQQLAEGSRAGEGQYLMFRETDTRR</sequence>
<comment type="caution">
    <text evidence="3">The sequence shown here is derived from an EMBL/GenBank/DDBJ whole genome shotgun (WGS) entry which is preliminary data.</text>
</comment>
<name>A0ABR0C858_PURLI</name>
<dbReference type="Gene3D" id="3.40.630.30">
    <property type="match status" value="1"/>
</dbReference>
<dbReference type="InterPro" id="IPR052523">
    <property type="entry name" value="Trichothecene_AcTrans"/>
</dbReference>
<protein>
    <recommendedName>
        <fullName evidence="2">N-acetyltransferase domain-containing protein</fullName>
    </recommendedName>
</protein>